<protein>
    <submittedName>
        <fullName evidence="2">DUF3480 domain-containing protein</fullName>
    </submittedName>
</protein>
<evidence type="ECO:0000313" key="2">
    <source>
        <dbReference type="WBParaSite" id="maker-uti_cns_0029292-snap-gene-0.2-mRNA-1"/>
    </source>
</evidence>
<name>A0A1I8IYQ6_9PLAT</name>
<dbReference type="Proteomes" id="UP000095280">
    <property type="component" value="Unplaced"/>
</dbReference>
<evidence type="ECO:0000313" key="1">
    <source>
        <dbReference type="Proteomes" id="UP000095280"/>
    </source>
</evidence>
<dbReference type="AlphaFoldDB" id="A0A1I8IYQ6"/>
<dbReference type="WBParaSite" id="maker-uti_cns_0029292-snap-gene-0.2-mRNA-1">
    <property type="protein sequence ID" value="maker-uti_cns_0029292-snap-gene-0.2-mRNA-1"/>
    <property type="gene ID" value="maker-uti_cns_0029292-snap-gene-0.2"/>
</dbReference>
<reference evidence="2" key="1">
    <citation type="submission" date="2016-11" db="UniProtKB">
        <authorList>
            <consortium name="WormBaseParasite"/>
        </authorList>
    </citation>
    <scope>IDENTIFICATION</scope>
</reference>
<accession>A0A1I8IYQ6</accession>
<keyword evidence="1" id="KW-1185">Reference proteome</keyword>
<organism evidence="1 2">
    <name type="scientific">Macrostomum lignano</name>
    <dbReference type="NCBI Taxonomy" id="282301"/>
    <lineage>
        <taxon>Eukaryota</taxon>
        <taxon>Metazoa</taxon>
        <taxon>Spiralia</taxon>
        <taxon>Lophotrochozoa</taxon>
        <taxon>Platyhelminthes</taxon>
        <taxon>Rhabditophora</taxon>
        <taxon>Macrostomorpha</taxon>
        <taxon>Macrostomida</taxon>
        <taxon>Macrostomidae</taxon>
        <taxon>Macrostomum</taxon>
    </lineage>
</organism>
<proteinExistence type="predicted"/>
<sequence>RPSFLRIAIQPELMMLRKLLLRLSRRDIRAATMTLSGHGCFSRHQHLQGNATNATCSFCNSGSGMEPEVQLRTKPTAIDNLSAQTTRIAETSAVPLCSAMCCFAAIKQDKCVNERHKPYQWLPSAGFSEPSRLDVVIETSMAKYNRAHPGLSLFEFGQNFMRRVLLSNELDEIEQLHFNCDLKRLVLAFALLIPLFHAALLPDFMPEKMLYHSSESLLSNSLAASKRSFSQPKEGSRMGCLGDSSRLGRQMETRLFGVKATSSMVFLSEMDFLVTIGLESPAPNQQRLSALLPLPSRWSQLSSSATRQFRMSFKPRLLNTLRICLVQASCRDSW</sequence>